<keyword evidence="1" id="KW-1133">Transmembrane helix</keyword>
<name>A0A841ADZ3_9MICO</name>
<dbReference type="RefSeq" id="WP_184324957.1">
    <property type="nucleotide sequence ID" value="NZ_JACHLZ010000001.1"/>
</dbReference>
<keyword evidence="2" id="KW-0969">Cilium</keyword>
<dbReference type="Proteomes" id="UP000588158">
    <property type="component" value="Unassembled WGS sequence"/>
</dbReference>
<comment type="caution">
    <text evidence="2">The sequence shown here is derived from an EMBL/GenBank/DDBJ whole genome shotgun (WGS) entry which is preliminary data.</text>
</comment>
<evidence type="ECO:0000256" key="1">
    <source>
        <dbReference type="SAM" id="Phobius"/>
    </source>
</evidence>
<reference evidence="2 3" key="1">
    <citation type="submission" date="2020-08" db="EMBL/GenBank/DDBJ databases">
        <title>Sequencing the genomes of 1000 actinobacteria strains.</title>
        <authorList>
            <person name="Klenk H.-P."/>
        </authorList>
    </citation>
    <scope>NUCLEOTIDE SEQUENCE [LARGE SCALE GENOMIC DNA]</scope>
    <source>
        <strain evidence="2 3">DSM 28796</strain>
    </source>
</reference>
<keyword evidence="2" id="KW-0282">Flagellum</keyword>
<keyword evidence="2" id="KW-0966">Cell projection</keyword>
<protein>
    <submittedName>
        <fullName evidence="2">Flagellar basal body-associated protein FliL</fullName>
    </submittedName>
</protein>
<sequence>MTYLPQAPDRGSIQTQAIILIIVGFLCASMIPSIFGIIALVQMDSDPVSAKKMNKIGWIILAVIIGIGVLAVIAYVVIMIFVVGVAATTGG</sequence>
<organism evidence="2 3">
    <name type="scientific">Brachybacterium aquaticum</name>
    <dbReference type="NCBI Taxonomy" id="1432564"/>
    <lineage>
        <taxon>Bacteria</taxon>
        <taxon>Bacillati</taxon>
        <taxon>Actinomycetota</taxon>
        <taxon>Actinomycetes</taxon>
        <taxon>Micrococcales</taxon>
        <taxon>Dermabacteraceae</taxon>
        <taxon>Brachybacterium</taxon>
    </lineage>
</organism>
<keyword evidence="1" id="KW-0472">Membrane</keyword>
<accession>A0A841ADZ3</accession>
<evidence type="ECO:0000313" key="2">
    <source>
        <dbReference type="EMBL" id="MBB5831502.1"/>
    </source>
</evidence>
<dbReference type="AlphaFoldDB" id="A0A841ADZ3"/>
<dbReference type="EMBL" id="JACHLZ010000001">
    <property type="protein sequence ID" value="MBB5831502.1"/>
    <property type="molecule type" value="Genomic_DNA"/>
</dbReference>
<keyword evidence="3" id="KW-1185">Reference proteome</keyword>
<evidence type="ECO:0000313" key="3">
    <source>
        <dbReference type="Proteomes" id="UP000588158"/>
    </source>
</evidence>
<gene>
    <name evidence="2" type="ORF">HNR70_001315</name>
</gene>
<feature type="transmembrane region" description="Helical" evidence="1">
    <location>
        <begin position="17"/>
        <end position="41"/>
    </location>
</feature>
<proteinExistence type="predicted"/>
<keyword evidence="1" id="KW-0812">Transmembrane</keyword>
<feature type="transmembrane region" description="Helical" evidence="1">
    <location>
        <begin position="61"/>
        <end position="87"/>
    </location>
</feature>